<evidence type="ECO:0000313" key="1">
    <source>
        <dbReference type="EMBL" id="MBA4651883.1"/>
    </source>
</evidence>
<name>A0A7C9DYN2_OPUST</name>
<accession>A0A7C9DYN2</accession>
<dbReference type="AlphaFoldDB" id="A0A7C9DYN2"/>
<proteinExistence type="predicted"/>
<dbReference type="EMBL" id="GISG01171952">
    <property type="protein sequence ID" value="MBA4651883.1"/>
    <property type="molecule type" value="Transcribed_RNA"/>
</dbReference>
<reference evidence="1" key="2">
    <citation type="submission" date="2020-07" db="EMBL/GenBank/DDBJ databases">
        <authorList>
            <person name="Vera ALvarez R."/>
            <person name="Arias-Moreno D.M."/>
            <person name="Jimenez-Jacinto V."/>
            <person name="Jimenez-Bremont J.F."/>
            <person name="Swaminathan K."/>
            <person name="Moose S.P."/>
            <person name="Guerrero-Gonzalez M.L."/>
            <person name="Marino-Ramirez L."/>
            <person name="Landsman D."/>
            <person name="Rodriguez-Kessler M."/>
            <person name="Delgado-Sanchez P."/>
        </authorList>
    </citation>
    <scope>NUCLEOTIDE SEQUENCE</scope>
    <source>
        <tissue evidence="1">Cladode</tissue>
    </source>
</reference>
<organism evidence="1">
    <name type="scientific">Opuntia streptacantha</name>
    <name type="common">Prickly pear cactus</name>
    <name type="synonym">Opuntia cardona</name>
    <dbReference type="NCBI Taxonomy" id="393608"/>
    <lineage>
        <taxon>Eukaryota</taxon>
        <taxon>Viridiplantae</taxon>
        <taxon>Streptophyta</taxon>
        <taxon>Embryophyta</taxon>
        <taxon>Tracheophyta</taxon>
        <taxon>Spermatophyta</taxon>
        <taxon>Magnoliopsida</taxon>
        <taxon>eudicotyledons</taxon>
        <taxon>Gunneridae</taxon>
        <taxon>Pentapetalae</taxon>
        <taxon>Caryophyllales</taxon>
        <taxon>Cactineae</taxon>
        <taxon>Cactaceae</taxon>
        <taxon>Opuntioideae</taxon>
        <taxon>Opuntia</taxon>
    </lineage>
</organism>
<protein>
    <submittedName>
        <fullName evidence="1">Uncharacterized protein</fullName>
    </submittedName>
</protein>
<sequence length="112" mass="12063">MALRLRVASSSLCPPDKNMMPGTAGGTVLCKARTVYSAMTSGATFLFSDPGVTMLGFNKVPSRRTWWSLRDLYTAASTRSVTSAHLSMSWGPSTKISGSTMGTKPFSWQMMA</sequence>
<reference evidence="1" key="1">
    <citation type="journal article" date="2013" name="J. Plant Res.">
        <title>Effect of fungi and light on seed germination of three Opuntia species from semiarid lands of central Mexico.</title>
        <authorList>
            <person name="Delgado-Sanchez P."/>
            <person name="Jimenez-Bremont J.F."/>
            <person name="Guerrero-Gonzalez Mde L."/>
            <person name="Flores J."/>
        </authorList>
    </citation>
    <scope>NUCLEOTIDE SEQUENCE</scope>
    <source>
        <tissue evidence="1">Cladode</tissue>
    </source>
</reference>